<gene>
    <name evidence="6" type="ORF">CSC94_07460</name>
</gene>
<dbReference type="InterPro" id="IPR001647">
    <property type="entry name" value="HTH_TetR"/>
</dbReference>
<keyword evidence="1" id="KW-0805">Transcription regulation</keyword>
<dbReference type="Gene3D" id="1.10.10.60">
    <property type="entry name" value="Homeodomain-like"/>
    <property type="match status" value="1"/>
</dbReference>
<keyword evidence="2 4" id="KW-0238">DNA-binding</keyword>
<dbReference type="PROSITE" id="PS50977">
    <property type="entry name" value="HTH_TETR_2"/>
    <property type="match status" value="1"/>
</dbReference>
<sequence>MNARAQSEAEFTPRQREVLDAVLALMVKEGGSLSTARVAREARCSKETLYKWFGDRDGLLTATVRWQASKVKSPALPQSRLTGSELRDALRDFAASWLTVVSGEPSIALNRAAIGHAGTDKSRLGDIVLRNGPYAMARRLEPLFRLGRDEGLLQFEAVEDAFSAFFGLAVGDIQIRMLLGEEKNLGKDDIERRAERAADRFLALFGTTARD</sequence>
<dbReference type="EMBL" id="PDVP01000003">
    <property type="protein sequence ID" value="PHP67535.1"/>
    <property type="molecule type" value="Genomic_DNA"/>
</dbReference>
<feature type="DNA-binding region" description="H-T-H motif" evidence="4">
    <location>
        <begin position="34"/>
        <end position="53"/>
    </location>
</feature>
<evidence type="ECO:0000259" key="5">
    <source>
        <dbReference type="PROSITE" id="PS50977"/>
    </source>
</evidence>
<dbReference type="GO" id="GO:0003700">
    <property type="term" value="F:DNA-binding transcription factor activity"/>
    <property type="evidence" value="ECO:0007669"/>
    <property type="project" value="TreeGrafter"/>
</dbReference>
<dbReference type="PANTHER" id="PTHR30055:SF234">
    <property type="entry name" value="HTH-TYPE TRANSCRIPTIONAL REGULATOR BETI"/>
    <property type="match status" value="1"/>
</dbReference>
<reference evidence="6 7" key="1">
    <citation type="submission" date="2017-10" db="EMBL/GenBank/DDBJ databases">
        <title>Sedimentibacterium mangrovi gen. nov., sp. nov., a novel member of family Phyllobacteriacea isolated from mangrove sediment.</title>
        <authorList>
            <person name="Liao H."/>
            <person name="Tian Y."/>
        </authorList>
    </citation>
    <scope>NUCLEOTIDE SEQUENCE [LARGE SCALE GENOMIC DNA]</scope>
    <source>
        <strain evidence="6 7">X9-2-2</strain>
    </source>
</reference>
<dbReference type="PANTHER" id="PTHR30055">
    <property type="entry name" value="HTH-TYPE TRANSCRIPTIONAL REGULATOR RUTR"/>
    <property type="match status" value="1"/>
</dbReference>
<organism evidence="6 7">
    <name type="scientific">Zhengella mangrovi</name>
    <dbReference type="NCBI Taxonomy" id="1982044"/>
    <lineage>
        <taxon>Bacteria</taxon>
        <taxon>Pseudomonadati</taxon>
        <taxon>Pseudomonadota</taxon>
        <taxon>Alphaproteobacteria</taxon>
        <taxon>Hyphomicrobiales</taxon>
        <taxon>Notoacmeibacteraceae</taxon>
        <taxon>Zhengella</taxon>
    </lineage>
</organism>
<dbReference type="OrthoDB" id="7914379at2"/>
<dbReference type="RefSeq" id="WP_099305508.1">
    <property type="nucleotide sequence ID" value="NZ_PDVP01000003.1"/>
</dbReference>
<dbReference type="GO" id="GO:0000976">
    <property type="term" value="F:transcription cis-regulatory region binding"/>
    <property type="evidence" value="ECO:0007669"/>
    <property type="project" value="TreeGrafter"/>
</dbReference>
<keyword evidence="7" id="KW-1185">Reference proteome</keyword>
<protein>
    <submittedName>
        <fullName evidence="6">TetR family transcriptional regulator</fullName>
    </submittedName>
</protein>
<name>A0A2G1QPW7_9HYPH</name>
<evidence type="ECO:0000313" key="7">
    <source>
        <dbReference type="Proteomes" id="UP000221168"/>
    </source>
</evidence>
<feature type="domain" description="HTH tetR-type" evidence="5">
    <location>
        <begin position="12"/>
        <end position="71"/>
    </location>
</feature>
<dbReference type="Pfam" id="PF14246">
    <property type="entry name" value="TetR_C_7"/>
    <property type="match status" value="1"/>
</dbReference>
<dbReference type="InterPro" id="IPR050109">
    <property type="entry name" value="HTH-type_TetR-like_transc_reg"/>
</dbReference>
<dbReference type="InterPro" id="IPR039536">
    <property type="entry name" value="TetR_C_Proteobacteria"/>
</dbReference>
<accession>A0A2G1QPW7</accession>
<dbReference type="Proteomes" id="UP000221168">
    <property type="component" value="Unassembled WGS sequence"/>
</dbReference>
<dbReference type="Gene3D" id="1.10.357.10">
    <property type="entry name" value="Tetracycline Repressor, domain 2"/>
    <property type="match status" value="1"/>
</dbReference>
<comment type="caution">
    <text evidence="6">The sequence shown here is derived from an EMBL/GenBank/DDBJ whole genome shotgun (WGS) entry which is preliminary data.</text>
</comment>
<evidence type="ECO:0000256" key="1">
    <source>
        <dbReference type="ARBA" id="ARBA00023015"/>
    </source>
</evidence>
<evidence type="ECO:0000256" key="2">
    <source>
        <dbReference type="ARBA" id="ARBA00023125"/>
    </source>
</evidence>
<evidence type="ECO:0000313" key="6">
    <source>
        <dbReference type="EMBL" id="PHP67535.1"/>
    </source>
</evidence>
<proteinExistence type="predicted"/>
<dbReference type="SUPFAM" id="SSF46689">
    <property type="entry name" value="Homeodomain-like"/>
    <property type="match status" value="1"/>
</dbReference>
<evidence type="ECO:0000256" key="4">
    <source>
        <dbReference type="PROSITE-ProRule" id="PRU00335"/>
    </source>
</evidence>
<keyword evidence="3" id="KW-0804">Transcription</keyword>
<dbReference type="InterPro" id="IPR009057">
    <property type="entry name" value="Homeodomain-like_sf"/>
</dbReference>
<dbReference type="AlphaFoldDB" id="A0A2G1QPW7"/>
<evidence type="ECO:0000256" key="3">
    <source>
        <dbReference type="ARBA" id="ARBA00023163"/>
    </source>
</evidence>